<proteinExistence type="inferred from homology"/>
<evidence type="ECO:0000313" key="3">
    <source>
        <dbReference type="EMBL" id="MFD2045268.1"/>
    </source>
</evidence>
<dbReference type="EC" id="3.1.1.99" evidence="3"/>
<dbReference type="EMBL" id="JBHUHQ010000017">
    <property type="protein sequence ID" value="MFD2045268.1"/>
    <property type="molecule type" value="Genomic_DNA"/>
</dbReference>
<dbReference type="PANTHER" id="PTHR10907:SF47">
    <property type="entry name" value="REGUCALCIN"/>
    <property type="match status" value="1"/>
</dbReference>
<dbReference type="GO" id="GO:0016787">
    <property type="term" value="F:hydrolase activity"/>
    <property type="evidence" value="ECO:0007669"/>
    <property type="project" value="UniProtKB-KW"/>
</dbReference>
<dbReference type="InterPro" id="IPR005511">
    <property type="entry name" value="SMP-30"/>
</dbReference>
<evidence type="ECO:0000259" key="2">
    <source>
        <dbReference type="Pfam" id="PF08450"/>
    </source>
</evidence>
<gene>
    <name evidence="3" type="ORF">ACFSJF_13390</name>
</gene>
<accession>A0ABW4W3I1</accession>
<feature type="domain" description="SMP-30/Gluconolactonase/LRE-like region" evidence="2">
    <location>
        <begin position="15"/>
        <end position="258"/>
    </location>
</feature>
<dbReference type="RefSeq" id="WP_377557911.1">
    <property type="nucleotide sequence ID" value="NZ_JBHUHQ010000017.1"/>
</dbReference>
<dbReference type="Gene3D" id="2.120.10.30">
    <property type="entry name" value="TolB, C-terminal domain"/>
    <property type="match status" value="1"/>
</dbReference>
<dbReference type="SUPFAM" id="SSF63829">
    <property type="entry name" value="Calcium-dependent phosphotriesterase"/>
    <property type="match status" value="1"/>
</dbReference>
<dbReference type="PRINTS" id="PR01790">
    <property type="entry name" value="SMP30FAMILY"/>
</dbReference>
<dbReference type="InterPro" id="IPR013658">
    <property type="entry name" value="SGL"/>
</dbReference>
<protein>
    <submittedName>
        <fullName evidence="3">SMP-30/gluconolactonase/LRE family protein</fullName>
        <ecNumber evidence="3">3.1.1.99</ecNumber>
    </submittedName>
</protein>
<evidence type="ECO:0000256" key="1">
    <source>
        <dbReference type="ARBA" id="ARBA00008853"/>
    </source>
</evidence>
<comment type="caution">
    <text evidence="3">The sequence shown here is derived from an EMBL/GenBank/DDBJ whole genome shotgun (WGS) entry which is preliminary data.</text>
</comment>
<dbReference type="PANTHER" id="PTHR10907">
    <property type="entry name" value="REGUCALCIN"/>
    <property type="match status" value="1"/>
</dbReference>
<name>A0ABW4W3I1_9BACI</name>
<keyword evidence="4" id="KW-1185">Reference proteome</keyword>
<dbReference type="InterPro" id="IPR011042">
    <property type="entry name" value="6-blade_b-propeller_TolB-like"/>
</dbReference>
<evidence type="ECO:0000313" key="4">
    <source>
        <dbReference type="Proteomes" id="UP001597383"/>
    </source>
</evidence>
<organism evidence="3 4">
    <name type="scientific">Ornithinibacillus salinisoli</name>
    <dbReference type="NCBI Taxonomy" id="1848459"/>
    <lineage>
        <taxon>Bacteria</taxon>
        <taxon>Bacillati</taxon>
        <taxon>Bacillota</taxon>
        <taxon>Bacilli</taxon>
        <taxon>Bacillales</taxon>
        <taxon>Bacillaceae</taxon>
        <taxon>Ornithinibacillus</taxon>
    </lineage>
</organism>
<keyword evidence="3" id="KW-0378">Hydrolase</keyword>
<reference evidence="4" key="1">
    <citation type="journal article" date="2019" name="Int. J. Syst. Evol. Microbiol.">
        <title>The Global Catalogue of Microorganisms (GCM) 10K type strain sequencing project: providing services to taxonomists for standard genome sequencing and annotation.</title>
        <authorList>
            <consortium name="The Broad Institute Genomics Platform"/>
            <consortium name="The Broad Institute Genome Sequencing Center for Infectious Disease"/>
            <person name="Wu L."/>
            <person name="Ma J."/>
        </authorList>
    </citation>
    <scope>NUCLEOTIDE SEQUENCE [LARGE SCALE GENOMIC DNA]</scope>
    <source>
        <strain evidence="4">R28</strain>
    </source>
</reference>
<comment type="similarity">
    <text evidence="1">Belongs to the SMP-30/CGR1 family.</text>
</comment>
<sequence>MEGKVELVVDAKAILGEGPCWDVEQQRLYWVDIVEKKVFMFNPLTKENRSIQLEQHVGAIVPRNDQETVVALEDGFYLLNIESEEITQIHEIESHLPNNRFNDGKSDAYGRFWAGTMAKTNAMEQGALYCLETNGTVKKKVNQVSISNGIAWSSDHKYMYYIDTPTQKVVRYNFHIHTGDMEHPTDIIDFTNEVGFPDGMTIDADGMLWIAHWGGAKVSKWNSNTGEKLSVVEVPALHVTSCAFGGIDLEDLYITTAREGMDDNQLAKYPNAGGLFKVNLGVKGMPANYFKG</sequence>
<dbReference type="Proteomes" id="UP001597383">
    <property type="component" value="Unassembled WGS sequence"/>
</dbReference>
<dbReference type="Pfam" id="PF08450">
    <property type="entry name" value="SGL"/>
    <property type="match status" value="1"/>
</dbReference>